<evidence type="ECO:0000256" key="8">
    <source>
        <dbReference type="HAMAP-Rule" id="MF_00158"/>
    </source>
</evidence>
<comment type="pathway">
    <text evidence="1 8">Cofactor biosynthesis; (R)-pantothenate biosynthesis; (R)-pantothenate from (R)-pantoate and beta-alanine: step 1/1.</text>
</comment>
<comment type="caution">
    <text evidence="9">The sequence shown here is derived from an EMBL/GenBank/DDBJ whole genome shotgun (WGS) entry which is preliminary data.</text>
</comment>
<dbReference type="GO" id="GO:0016874">
    <property type="term" value="F:ligase activity"/>
    <property type="evidence" value="ECO:0007669"/>
    <property type="project" value="UniProtKB-KW"/>
</dbReference>
<dbReference type="PANTHER" id="PTHR21299">
    <property type="entry name" value="CYTIDYLATE KINASE/PANTOATE-BETA-ALANINE LIGASE"/>
    <property type="match status" value="1"/>
</dbReference>
<dbReference type="RefSeq" id="WP_234859837.1">
    <property type="nucleotide sequence ID" value="NZ_JAKEVZ010000001.1"/>
</dbReference>
<dbReference type="CDD" id="cd00560">
    <property type="entry name" value="PanC"/>
    <property type="match status" value="1"/>
</dbReference>
<gene>
    <name evidence="8 9" type="primary">panC</name>
    <name evidence="9" type="ORF">L0U89_01170</name>
</gene>
<reference evidence="9 10" key="1">
    <citation type="submission" date="2022-01" db="EMBL/GenBank/DDBJ databases">
        <title>Mariniradius saccharolyticus sp. nov., isolated from sediment of a river.</title>
        <authorList>
            <person name="Liu H."/>
        </authorList>
    </citation>
    <scope>NUCLEOTIDE SEQUENCE [LARGE SCALE GENOMIC DNA]</scope>
    <source>
        <strain evidence="9 10">RY-2</strain>
    </source>
</reference>
<dbReference type="InterPro" id="IPR004821">
    <property type="entry name" value="Cyt_trans-like"/>
</dbReference>
<dbReference type="EMBL" id="JAKEVZ010000001">
    <property type="protein sequence ID" value="MCF1749664.1"/>
    <property type="molecule type" value="Genomic_DNA"/>
</dbReference>
<keyword evidence="5 8" id="KW-0547">Nucleotide-binding</keyword>
<sequence length="282" mass="31814">MKVHLTKKTLNSDLLIFRNDRKTIGLVPTMGALHIGHLELVKKAKESTDVVVVSIYVNPTQFNNPADFEKYPKTLDKDLEILDKIGVDIVFTPENQEIYPSNPKLRLNFGLLEEVLEGAFRPGHFNGVGIVVSKLLNIVKPDVAFFGQKDLQQVAIIKRLVSDLSFDVKIDVVRTVREANGLAFSSRNMRLNPDERMAALVLSKALFFAKSELLRGVDWLTVKNQAVQLFESEPLCRLEYFELVDPNTFKILESFDPRDLSSICTAAYVGEVRLIDNLPIID</sequence>
<feature type="binding site" evidence="8">
    <location>
        <begin position="184"/>
        <end position="187"/>
    </location>
    <ligand>
        <name>ATP</name>
        <dbReference type="ChEBI" id="CHEBI:30616"/>
    </ligand>
</feature>
<feature type="binding site" evidence="8">
    <location>
        <position position="61"/>
    </location>
    <ligand>
        <name>beta-alanine</name>
        <dbReference type="ChEBI" id="CHEBI:57966"/>
    </ligand>
</feature>
<evidence type="ECO:0000256" key="1">
    <source>
        <dbReference type="ARBA" id="ARBA00004990"/>
    </source>
</evidence>
<keyword evidence="8" id="KW-0963">Cytoplasm</keyword>
<feature type="binding site" evidence="8">
    <location>
        <position position="153"/>
    </location>
    <ligand>
        <name>(R)-pantoate</name>
        <dbReference type="ChEBI" id="CHEBI:15980"/>
    </ligand>
</feature>
<dbReference type="SUPFAM" id="SSF52374">
    <property type="entry name" value="Nucleotidylyl transferase"/>
    <property type="match status" value="1"/>
</dbReference>
<dbReference type="Pfam" id="PF02569">
    <property type="entry name" value="Pantoate_ligase"/>
    <property type="match status" value="1"/>
</dbReference>
<comment type="subcellular location">
    <subcellularLocation>
        <location evidence="8">Cytoplasm</location>
    </subcellularLocation>
</comment>
<dbReference type="NCBIfam" id="TIGR00125">
    <property type="entry name" value="cyt_tran_rel"/>
    <property type="match status" value="1"/>
</dbReference>
<dbReference type="InterPro" id="IPR042176">
    <property type="entry name" value="Pantoate_ligase_C"/>
</dbReference>
<name>A0ABS9BNM9_9BACT</name>
<keyword evidence="6 8" id="KW-0067">ATP-binding</keyword>
<keyword evidence="10" id="KW-1185">Reference proteome</keyword>
<dbReference type="InterPro" id="IPR014729">
    <property type="entry name" value="Rossmann-like_a/b/a_fold"/>
</dbReference>
<comment type="similarity">
    <text evidence="2 8">Belongs to the pantothenate synthetase family.</text>
</comment>
<feature type="binding site" evidence="8">
    <location>
        <position position="61"/>
    </location>
    <ligand>
        <name>(R)-pantoate</name>
        <dbReference type="ChEBI" id="CHEBI:15980"/>
    </ligand>
</feature>
<keyword evidence="3 8" id="KW-0436">Ligase</keyword>
<evidence type="ECO:0000256" key="6">
    <source>
        <dbReference type="ARBA" id="ARBA00022840"/>
    </source>
</evidence>
<proteinExistence type="inferred from homology"/>
<dbReference type="EC" id="6.3.2.1" evidence="8"/>
<dbReference type="NCBIfam" id="TIGR00018">
    <property type="entry name" value="panC"/>
    <property type="match status" value="1"/>
</dbReference>
<feature type="binding site" evidence="8">
    <location>
        <begin position="147"/>
        <end position="150"/>
    </location>
    <ligand>
        <name>ATP</name>
        <dbReference type="ChEBI" id="CHEBI:30616"/>
    </ligand>
</feature>
<evidence type="ECO:0000313" key="10">
    <source>
        <dbReference type="Proteomes" id="UP001201449"/>
    </source>
</evidence>
<dbReference type="Gene3D" id="3.40.50.620">
    <property type="entry name" value="HUPs"/>
    <property type="match status" value="1"/>
</dbReference>
<comment type="miscellaneous">
    <text evidence="8">The reaction proceeds by a bi uni uni bi ping pong mechanism.</text>
</comment>
<feature type="binding site" evidence="8">
    <location>
        <position position="176"/>
    </location>
    <ligand>
        <name>ATP</name>
        <dbReference type="ChEBI" id="CHEBI:30616"/>
    </ligand>
</feature>
<dbReference type="Proteomes" id="UP001201449">
    <property type="component" value="Unassembled WGS sequence"/>
</dbReference>
<dbReference type="InterPro" id="IPR003721">
    <property type="entry name" value="Pantoate_ligase"/>
</dbReference>
<accession>A0ABS9BNM9</accession>
<evidence type="ECO:0000256" key="7">
    <source>
        <dbReference type="ARBA" id="ARBA00048258"/>
    </source>
</evidence>
<protein>
    <recommendedName>
        <fullName evidence="8">Pantothenate synthetase</fullName>
        <shortName evidence="8">PS</shortName>
        <ecNumber evidence="8">6.3.2.1</ecNumber>
    </recommendedName>
    <alternativeName>
        <fullName evidence="8">Pantoate--beta-alanine ligase</fullName>
    </alternativeName>
    <alternativeName>
        <fullName evidence="8">Pantoate-activating enzyme</fullName>
    </alternativeName>
</protein>
<feature type="binding site" evidence="8">
    <location>
        <begin position="30"/>
        <end position="37"/>
    </location>
    <ligand>
        <name>ATP</name>
        <dbReference type="ChEBI" id="CHEBI:30616"/>
    </ligand>
</feature>
<dbReference type="HAMAP" id="MF_00158">
    <property type="entry name" value="PanC"/>
    <property type="match status" value="1"/>
</dbReference>
<evidence type="ECO:0000256" key="4">
    <source>
        <dbReference type="ARBA" id="ARBA00022655"/>
    </source>
</evidence>
<keyword evidence="4 8" id="KW-0566">Pantothenate biosynthesis</keyword>
<evidence type="ECO:0000313" key="9">
    <source>
        <dbReference type="EMBL" id="MCF1749664.1"/>
    </source>
</evidence>
<evidence type="ECO:0000256" key="5">
    <source>
        <dbReference type="ARBA" id="ARBA00022741"/>
    </source>
</evidence>
<comment type="subunit">
    <text evidence="8">Homodimer.</text>
</comment>
<evidence type="ECO:0000256" key="2">
    <source>
        <dbReference type="ARBA" id="ARBA00009256"/>
    </source>
</evidence>
<dbReference type="Gene3D" id="3.30.1300.10">
    <property type="entry name" value="Pantoate-beta-alanine ligase, C-terminal domain"/>
    <property type="match status" value="1"/>
</dbReference>
<comment type="catalytic activity">
    <reaction evidence="7 8">
        <text>(R)-pantoate + beta-alanine + ATP = (R)-pantothenate + AMP + diphosphate + H(+)</text>
        <dbReference type="Rhea" id="RHEA:10912"/>
        <dbReference type="ChEBI" id="CHEBI:15378"/>
        <dbReference type="ChEBI" id="CHEBI:15980"/>
        <dbReference type="ChEBI" id="CHEBI:29032"/>
        <dbReference type="ChEBI" id="CHEBI:30616"/>
        <dbReference type="ChEBI" id="CHEBI:33019"/>
        <dbReference type="ChEBI" id="CHEBI:57966"/>
        <dbReference type="ChEBI" id="CHEBI:456215"/>
        <dbReference type="EC" id="6.3.2.1"/>
    </reaction>
</comment>
<evidence type="ECO:0000256" key="3">
    <source>
        <dbReference type="ARBA" id="ARBA00022598"/>
    </source>
</evidence>
<dbReference type="PANTHER" id="PTHR21299:SF1">
    <property type="entry name" value="PANTOATE--BETA-ALANINE LIGASE"/>
    <property type="match status" value="1"/>
</dbReference>
<comment type="function">
    <text evidence="8">Catalyzes the condensation of pantoate with beta-alanine in an ATP-dependent reaction via a pantoyl-adenylate intermediate.</text>
</comment>
<organism evidence="9 10">
    <name type="scientific">Mariniradius sediminis</name>
    <dbReference type="NCBI Taxonomy" id="2909237"/>
    <lineage>
        <taxon>Bacteria</taxon>
        <taxon>Pseudomonadati</taxon>
        <taxon>Bacteroidota</taxon>
        <taxon>Cytophagia</taxon>
        <taxon>Cytophagales</taxon>
        <taxon>Cyclobacteriaceae</taxon>
        <taxon>Mariniradius</taxon>
    </lineage>
</organism>
<feature type="active site" description="Proton donor" evidence="8">
    <location>
        <position position="37"/>
    </location>
</feature>